<gene>
    <name evidence="3" type="ORF">LQ327_26810</name>
</gene>
<dbReference type="EMBL" id="JAJNDB010000007">
    <property type="protein sequence ID" value="MCD2196987.1"/>
    <property type="molecule type" value="Genomic_DNA"/>
</dbReference>
<dbReference type="SUPFAM" id="SSF52980">
    <property type="entry name" value="Restriction endonuclease-like"/>
    <property type="match status" value="1"/>
</dbReference>
<protein>
    <submittedName>
        <fullName evidence="3">DUF559 domain-containing protein</fullName>
    </submittedName>
</protein>
<dbReference type="Pfam" id="PF04480">
    <property type="entry name" value="DUF559"/>
    <property type="match status" value="1"/>
</dbReference>
<dbReference type="InterPro" id="IPR011335">
    <property type="entry name" value="Restrct_endonuc-II-like"/>
</dbReference>
<feature type="domain" description="AbiEi antitoxin N-terminal" evidence="2">
    <location>
        <begin position="2"/>
        <end position="34"/>
    </location>
</feature>
<dbReference type="Pfam" id="PF13338">
    <property type="entry name" value="AbiEi_4"/>
    <property type="match status" value="1"/>
</dbReference>
<evidence type="ECO:0000259" key="2">
    <source>
        <dbReference type="Pfam" id="PF13338"/>
    </source>
</evidence>
<comment type="caution">
    <text evidence="3">The sequence shown here is derived from an EMBL/GenBank/DDBJ whole genome shotgun (WGS) entry which is preliminary data.</text>
</comment>
<reference evidence="3 4" key="1">
    <citation type="submission" date="2021-11" db="EMBL/GenBank/DDBJ databases">
        <title>Draft genome sequence of Actinomycetospora sp. SF1 isolated from the rhizosphere soil.</title>
        <authorList>
            <person name="Duangmal K."/>
            <person name="Chantavorakit T."/>
        </authorList>
    </citation>
    <scope>NUCLEOTIDE SEQUENCE [LARGE SCALE GENOMIC DNA]</scope>
    <source>
        <strain evidence="3 4">TBRC 5722</strain>
    </source>
</reference>
<sequence>MISLDQALAHGISRQSVRRLVASGRWRRLAHRVYQDATHECTSRARVRAVLLSLGDHAVLVGEAAAWWWGLRDTPPREFEVAVGHECHQRSRPDAVLRRRPVPDREVTTRHGIRVTTLAATVLDAAAVLGSDDGAHLVDRALQQGRVALSTLRHLQLRRSGRRGAPVTARLIALAAGGAVSEAERLAHSVLGMAAILGWIANLPIDIPGYGRAVVDLAFPVQKVIVEIDGWAYHRDLRAFLIDGPRQAALTAEGWIVVRTHWYELTGNPQVFLDTLGRVLAARS</sequence>
<accession>A0ABS8PGD3</accession>
<dbReference type="InterPro" id="IPR007569">
    <property type="entry name" value="DUF559"/>
</dbReference>
<proteinExistence type="predicted"/>
<feature type="domain" description="DUF559" evidence="1">
    <location>
        <begin position="211"/>
        <end position="276"/>
    </location>
</feature>
<evidence type="ECO:0000313" key="4">
    <source>
        <dbReference type="Proteomes" id="UP001199469"/>
    </source>
</evidence>
<name>A0ABS8PGD3_9PSEU</name>
<dbReference type="InterPro" id="IPR025159">
    <property type="entry name" value="AbiEi_N"/>
</dbReference>
<dbReference type="Proteomes" id="UP001199469">
    <property type="component" value="Unassembled WGS sequence"/>
</dbReference>
<organism evidence="3 4">
    <name type="scientific">Actinomycetospora endophytica</name>
    <dbReference type="NCBI Taxonomy" id="2291215"/>
    <lineage>
        <taxon>Bacteria</taxon>
        <taxon>Bacillati</taxon>
        <taxon>Actinomycetota</taxon>
        <taxon>Actinomycetes</taxon>
        <taxon>Pseudonocardiales</taxon>
        <taxon>Pseudonocardiaceae</taxon>
        <taxon>Actinomycetospora</taxon>
    </lineage>
</organism>
<evidence type="ECO:0000313" key="3">
    <source>
        <dbReference type="EMBL" id="MCD2196987.1"/>
    </source>
</evidence>
<evidence type="ECO:0000259" key="1">
    <source>
        <dbReference type="Pfam" id="PF04480"/>
    </source>
</evidence>
<keyword evidence="4" id="KW-1185">Reference proteome</keyword>